<dbReference type="EMBL" id="AFIJ01000008">
    <property type="protein sequence ID" value="EGL41869.1"/>
    <property type="molecule type" value="Genomic_DNA"/>
</dbReference>
<evidence type="ECO:0008006" key="6">
    <source>
        <dbReference type="Google" id="ProtNLM"/>
    </source>
</evidence>
<dbReference type="Proteomes" id="UP000003242">
    <property type="component" value="Unassembled WGS sequence"/>
</dbReference>
<protein>
    <recommendedName>
        <fullName evidence="6">Fimbrial assembly protein PilN</fullName>
    </recommendedName>
</protein>
<evidence type="ECO:0000256" key="1">
    <source>
        <dbReference type="SAM" id="MobiDB-lite"/>
    </source>
</evidence>
<keyword evidence="5" id="KW-1185">Reference proteome</keyword>
<reference evidence="2" key="2">
    <citation type="submission" date="2009-12" db="EMBL/GenBank/DDBJ databases">
        <authorList>
            <person name="Madupu R."/>
            <person name="Durkin A.S."/>
            <person name="Torralba M."/>
            <person name="Methe B."/>
            <person name="Sutton G.G."/>
            <person name="Strausberg R.L."/>
            <person name="Nelson K.E."/>
        </authorList>
    </citation>
    <scope>NUCLEOTIDE SEQUENCE</scope>
    <source>
        <strain evidence="2">28L</strain>
    </source>
</reference>
<gene>
    <name evidence="2" type="ORF">HMPREF0889_1239</name>
    <name evidence="3" type="ORF">HMPREF1039_0081</name>
</gene>
<feature type="region of interest" description="Disordered" evidence="1">
    <location>
        <begin position="173"/>
        <end position="193"/>
    </location>
</feature>
<dbReference type="RefSeq" id="WP_007390659.1">
    <property type="nucleotide sequence ID" value="NZ_ADGP01000023.1"/>
</dbReference>
<dbReference type="Proteomes" id="UP000004018">
    <property type="component" value="Unassembled WGS sequence"/>
</dbReference>
<evidence type="ECO:0000313" key="4">
    <source>
        <dbReference type="Proteomes" id="UP000003242"/>
    </source>
</evidence>
<evidence type="ECO:0000313" key="5">
    <source>
        <dbReference type="Proteomes" id="UP000004018"/>
    </source>
</evidence>
<evidence type="ECO:0000313" key="3">
    <source>
        <dbReference type="EMBL" id="EGL41869.1"/>
    </source>
</evidence>
<reference evidence="4" key="1">
    <citation type="submission" date="2009-12" db="EMBL/GenBank/DDBJ databases">
        <title>Sequence of Clostridiales genomosp. BVAB3 str. UPII9-5.</title>
        <authorList>
            <person name="Madupu R."/>
            <person name="Durkin A.S."/>
            <person name="Torralba M."/>
            <person name="Methe B."/>
            <person name="Sutton G.G."/>
            <person name="Strausberg R.L."/>
            <person name="Nelson K.E."/>
        </authorList>
    </citation>
    <scope>NUCLEOTIDE SEQUENCE [LARGE SCALE GENOMIC DNA]</scope>
    <source>
        <strain evidence="4">28L</strain>
    </source>
</reference>
<proteinExistence type="predicted"/>
<name>D3LW97_9FIRM</name>
<dbReference type="STRING" id="699218.HMPREF0889_1239"/>
<dbReference type="AlphaFoldDB" id="D3LW97"/>
<reference evidence="3 5" key="3">
    <citation type="submission" date="2011-04" db="EMBL/GenBank/DDBJ databases">
        <authorList>
            <person name="Harkins D.M."/>
            <person name="Madupu R."/>
            <person name="Durkin A.S."/>
            <person name="Torralba M."/>
            <person name="Methe B."/>
            <person name="Sutton G.G."/>
            <person name="Nelson K.E."/>
        </authorList>
    </citation>
    <scope>NUCLEOTIDE SEQUENCE [LARGE SCALE GENOMIC DNA]</scope>
    <source>
        <strain evidence="3 5">UPII 199-6</strain>
    </source>
</reference>
<comment type="caution">
    <text evidence="2">The sequence shown here is derived from an EMBL/GenBank/DDBJ whole genome shotgun (WGS) entry which is preliminary data.</text>
</comment>
<sequence>MKIQLNLLPAAMVRARRQKIRRYRLGGMYLLLTAGLITGVLQGEYGSRCIRQQQQQFRLHGQYVQQSWQDERNRQEAWRRFAETYKKKHMDGLADTQLLVALSESKPKEAVFLSWQRDQAETVITAQAPDAETARQWQEQLQQQPGIGRVSLSKTDASHTEPVSFQLTVKGETIHGQSGDPDELLSSAAHAQS</sequence>
<evidence type="ECO:0000313" key="2">
    <source>
        <dbReference type="EMBL" id="EFD93564.1"/>
    </source>
</evidence>
<accession>D3LW97</accession>
<dbReference type="EMBL" id="ADGP01000023">
    <property type="protein sequence ID" value="EFD93564.1"/>
    <property type="molecule type" value="Genomic_DNA"/>
</dbReference>
<organism evidence="2 4">
    <name type="scientific">Megasphaera lornae</name>
    <dbReference type="NCBI Taxonomy" id="1000568"/>
    <lineage>
        <taxon>Bacteria</taxon>
        <taxon>Bacillati</taxon>
        <taxon>Bacillota</taxon>
        <taxon>Negativicutes</taxon>
        <taxon>Veillonellales</taxon>
        <taxon>Veillonellaceae</taxon>
        <taxon>Megasphaera</taxon>
    </lineage>
</organism>